<organism evidence="1 2">
    <name type="scientific">Rotaria magnacalcarata</name>
    <dbReference type="NCBI Taxonomy" id="392030"/>
    <lineage>
        <taxon>Eukaryota</taxon>
        <taxon>Metazoa</taxon>
        <taxon>Spiralia</taxon>
        <taxon>Gnathifera</taxon>
        <taxon>Rotifera</taxon>
        <taxon>Eurotatoria</taxon>
        <taxon>Bdelloidea</taxon>
        <taxon>Philodinida</taxon>
        <taxon>Philodinidae</taxon>
        <taxon>Rotaria</taxon>
    </lineage>
</organism>
<sequence>MAKEKCKKPADGLTHDESASIMLYSMGWEPIEQCLYFALNAALRSEDRGNLDPWYLYLKLILTALSRLPTQHRFV</sequence>
<comment type="caution">
    <text evidence="1">The sequence shown here is derived from an EMBL/GenBank/DDBJ whole genome shotgun (WGS) entry which is preliminary data.</text>
</comment>
<evidence type="ECO:0000313" key="1">
    <source>
        <dbReference type="EMBL" id="CAF4918695.1"/>
    </source>
</evidence>
<evidence type="ECO:0000313" key="2">
    <source>
        <dbReference type="Proteomes" id="UP000676336"/>
    </source>
</evidence>
<feature type="non-terminal residue" evidence="1">
    <location>
        <position position="75"/>
    </location>
</feature>
<accession>A0A8S3CT25</accession>
<dbReference type="Gene3D" id="3.90.176.10">
    <property type="entry name" value="Toxin ADP-ribosyltransferase, Chain A, domain 1"/>
    <property type="match status" value="1"/>
</dbReference>
<protein>
    <submittedName>
        <fullName evidence="1">Uncharacterized protein</fullName>
    </submittedName>
</protein>
<dbReference type="EMBL" id="CAJOBI010179038">
    <property type="protein sequence ID" value="CAF4918695.1"/>
    <property type="molecule type" value="Genomic_DNA"/>
</dbReference>
<dbReference type="AlphaFoldDB" id="A0A8S3CT25"/>
<dbReference type="Proteomes" id="UP000676336">
    <property type="component" value="Unassembled WGS sequence"/>
</dbReference>
<name>A0A8S3CT25_9BILA</name>
<reference evidence="1" key="1">
    <citation type="submission" date="2021-02" db="EMBL/GenBank/DDBJ databases">
        <authorList>
            <person name="Nowell W R."/>
        </authorList>
    </citation>
    <scope>NUCLEOTIDE SEQUENCE</scope>
</reference>
<proteinExistence type="predicted"/>
<gene>
    <name evidence="1" type="ORF">SMN809_LOCUS52588</name>
</gene>